<protein>
    <submittedName>
        <fullName evidence="3">DUF1080 domain-containing protein</fullName>
    </submittedName>
</protein>
<accession>A0A3P1BRW1</accession>
<feature type="signal peptide" evidence="1">
    <location>
        <begin position="1"/>
        <end position="27"/>
    </location>
</feature>
<dbReference type="OrthoDB" id="9806233at2"/>
<dbReference type="Proteomes" id="UP000271925">
    <property type="component" value="Unassembled WGS sequence"/>
</dbReference>
<evidence type="ECO:0000313" key="3">
    <source>
        <dbReference type="EMBL" id="RRB03699.1"/>
    </source>
</evidence>
<feature type="domain" description="3-keto-alpha-glucoside-1,2-lyase/3-keto-2-hydroxy-glucal hydratase" evidence="2">
    <location>
        <begin position="39"/>
        <end position="235"/>
    </location>
</feature>
<proteinExistence type="predicted"/>
<name>A0A3P1BRW1_9BACT</name>
<reference evidence="3 4" key="1">
    <citation type="submission" date="2018-11" db="EMBL/GenBank/DDBJ databases">
        <authorList>
            <person name="Zhou Z."/>
            <person name="Wang G."/>
        </authorList>
    </citation>
    <scope>NUCLEOTIDE SEQUENCE [LARGE SCALE GENOMIC DNA]</scope>
    <source>
        <strain evidence="3 4">KCTC52004</strain>
    </source>
</reference>
<feature type="chain" id="PRO_5017974253" evidence="1">
    <location>
        <begin position="28"/>
        <end position="238"/>
    </location>
</feature>
<dbReference type="EMBL" id="RQJO01000008">
    <property type="protein sequence ID" value="RRB03699.1"/>
    <property type="molecule type" value="Genomic_DNA"/>
</dbReference>
<dbReference type="Pfam" id="PF06439">
    <property type="entry name" value="3keto-disac_hyd"/>
    <property type="match status" value="1"/>
</dbReference>
<sequence>MNIQTLRLLLGCLLVGLLPPTAGFSQKANTLTPKEKKEGWVLLFDGTSLAGWKTPSGKPVPAGWEVKDGTLTARKGGKGGDIISENQYSDFDLMFDYTIEPTGNSGVKYFYTKYETGGNLGMEYQLLDDQLAEDNKKENHLTGSFYDVLPPNAALKKQNAPGQWNTVRIVSKGMKVEHWLNGIKILEFTRGSQAFTDAVALSKFNKAVPAFGTVAKGHILLQEHGAEVSFKNVKINVL</sequence>
<evidence type="ECO:0000313" key="4">
    <source>
        <dbReference type="Proteomes" id="UP000271925"/>
    </source>
</evidence>
<dbReference type="InterPro" id="IPR010496">
    <property type="entry name" value="AL/BT2_dom"/>
</dbReference>
<gene>
    <name evidence="3" type="ORF">EHT25_09165</name>
</gene>
<dbReference type="AlphaFoldDB" id="A0A3P1BRW1"/>
<keyword evidence="4" id="KW-1185">Reference proteome</keyword>
<comment type="caution">
    <text evidence="3">The sequence shown here is derived from an EMBL/GenBank/DDBJ whole genome shotgun (WGS) entry which is preliminary data.</text>
</comment>
<dbReference type="Gene3D" id="2.60.120.560">
    <property type="entry name" value="Exo-inulinase, domain 1"/>
    <property type="match status" value="1"/>
</dbReference>
<evidence type="ECO:0000259" key="2">
    <source>
        <dbReference type="Pfam" id="PF06439"/>
    </source>
</evidence>
<dbReference type="GO" id="GO:0016787">
    <property type="term" value="F:hydrolase activity"/>
    <property type="evidence" value="ECO:0007669"/>
    <property type="project" value="InterPro"/>
</dbReference>
<organism evidence="3 4">
    <name type="scientific">Larkinella rosea</name>
    <dbReference type="NCBI Taxonomy" id="2025312"/>
    <lineage>
        <taxon>Bacteria</taxon>
        <taxon>Pseudomonadati</taxon>
        <taxon>Bacteroidota</taxon>
        <taxon>Cytophagia</taxon>
        <taxon>Cytophagales</taxon>
        <taxon>Spirosomataceae</taxon>
        <taxon>Larkinella</taxon>
    </lineage>
</organism>
<evidence type="ECO:0000256" key="1">
    <source>
        <dbReference type="SAM" id="SignalP"/>
    </source>
</evidence>
<dbReference type="RefSeq" id="WP_124873685.1">
    <property type="nucleotide sequence ID" value="NZ_RQJO01000008.1"/>
</dbReference>
<keyword evidence="1" id="KW-0732">Signal</keyword>